<sequence>MPRPVVARPLSVSAFRQGADVNSALYPVLGCQPIGPPPHRQRPLSGLRLVVWLVLWAGITLVSPLAVFGQTLACASDGSTWTAQTAVEGNWTSVTYGNGLFVAVGMQGPLTNQVMTSPDGINWTARTAAGSAVWLSVTYGNGLFVAVARSGFQVMTSPDGITWTGQTSAELNTWNSVTYGKGLFVAVAGTGTYRVMTSPDGITWTGQTAAEANAWSSVTYNQGLFVAVAQSGTNRVMTSPDGITWTAQMAAEANTWISVTYGNGLFVAVAQSGTNQVMTSPDGITWTAQTAVEANPWRSVTYGNGLFVAVARSGTNQIMTSPDGITWTAQTAAQANYWNSVTYGNGTFVAVAQSGTNQVMTATGSLSVSITATPSLTITSGGNVTLTATGATNYSWNNGTSANPLVVTNLTTATSYSVTGTTPGCSATATATASLSVTAPLPVALVSFTAQAQPNHSVDLAWTTSLETDNKGFQLDRSKDLVHFETVGQIPAEATNSQAIKHYQFTDQTPFMGTSYYRLTQTDLSGKATVYPAVSVVIRDEAYGVYPNPIVHEGGFVLRLDEPQTAILGFFSPQGRAIPLQKMGLQSGNLLLKASGSLAAGVYVLTVEERGQTRQHRLVVQ</sequence>
<dbReference type="Pfam" id="PF25852">
    <property type="entry name" value="DUF6242_C"/>
    <property type="match status" value="1"/>
</dbReference>
<reference evidence="4" key="1">
    <citation type="submission" date="2017-09" db="EMBL/GenBank/DDBJ databases">
        <authorList>
            <person name="Varghese N."/>
            <person name="Submissions S."/>
        </authorList>
    </citation>
    <scope>NUCLEOTIDE SEQUENCE [LARGE SCALE GENOMIC DNA]</scope>
    <source>
        <strain evidence="4">DSM 29961</strain>
    </source>
</reference>
<dbReference type="InterPro" id="IPR036278">
    <property type="entry name" value="Sialidase_sf"/>
</dbReference>
<dbReference type="Proteomes" id="UP000219452">
    <property type="component" value="Unassembled WGS sequence"/>
</dbReference>
<evidence type="ECO:0000313" key="4">
    <source>
        <dbReference type="Proteomes" id="UP000219452"/>
    </source>
</evidence>
<name>A0A286G4C2_9BACT</name>
<dbReference type="EMBL" id="OCNH01000002">
    <property type="protein sequence ID" value="SOD90400.1"/>
    <property type="molecule type" value="Genomic_DNA"/>
</dbReference>
<keyword evidence="1" id="KW-1133">Transmembrane helix</keyword>
<dbReference type="SUPFAM" id="SSF50939">
    <property type="entry name" value="Sialidases"/>
    <property type="match status" value="2"/>
</dbReference>
<dbReference type="RefSeq" id="WP_245877860.1">
    <property type="nucleotide sequence ID" value="NZ_OCNH01000002.1"/>
</dbReference>
<protein>
    <submittedName>
        <fullName evidence="3">Por secretion system C-terminal sorting domain-containing protein</fullName>
    </submittedName>
</protein>
<evidence type="ECO:0000256" key="1">
    <source>
        <dbReference type="SAM" id="Phobius"/>
    </source>
</evidence>
<evidence type="ECO:0000313" key="3">
    <source>
        <dbReference type="EMBL" id="SOD90400.1"/>
    </source>
</evidence>
<keyword evidence="4" id="KW-1185">Reference proteome</keyword>
<organism evidence="3 4">
    <name type="scientific">Spirosoma fluviale</name>
    <dbReference type="NCBI Taxonomy" id="1597977"/>
    <lineage>
        <taxon>Bacteria</taxon>
        <taxon>Pseudomonadati</taxon>
        <taxon>Bacteroidota</taxon>
        <taxon>Cytophagia</taxon>
        <taxon>Cytophagales</taxon>
        <taxon>Cytophagaceae</taxon>
        <taxon>Spirosoma</taxon>
    </lineage>
</organism>
<evidence type="ECO:0000259" key="2">
    <source>
        <dbReference type="Pfam" id="PF25852"/>
    </source>
</evidence>
<keyword evidence="1" id="KW-0472">Membrane</keyword>
<gene>
    <name evidence="3" type="ORF">SAMN06269250_3405</name>
</gene>
<accession>A0A286G4C2</accession>
<feature type="transmembrane region" description="Helical" evidence="1">
    <location>
        <begin position="49"/>
        <end position="69"/>
    </location>
</feature>
<keyword evidence="1" id="KW-0812">Transmembrane</keyword>
<feature type="domain" description="DUF6242" evidence="2">
    <location>
        <begin position="158"/>
        <end position="292"/>
    </location>
</feature>
<dbReference type="AlphaFoldDB" id="A0A286G4C2"/>
<dbReference type="InterPro" id="IPR026444">
    <property type="entry name" value="Secre_tail"/>
</dbReference>
<proteinExistence type="predicted"/>
<dbReference type="NCBIfam" id="TIGR04183">
    <property type="entry name" value="Por_Secre_tail"/>
    <property type="match status" value="1"/>
</dbReference>
<dbReference type="InterPro" id="IPR058667">
    <property type="entry name" value="DUF6242_C"/>
</dbReference>